<proteinExistence type="predicted"/>
<evidence type="ECO:0000313" key="1">
    <source>
        <dbReference type="EMBL" id="GAA3800201.1"/>
    </source>
</evidence>
<organism evidence="1 2">
    <name type="scientific">Streptomyces coacervatus</name>
    <dbReference type="NCBI Taxonomy" id="647381"/>
    <lineage>
        <taxon>Bacteria</taxon>
        <taxon>Bacillati</taxon>
        <taxon>Actinomycetota</taxon>
        <taxon>Actinomycetes</taxon>
        <taxon>Kitasatosporales</taxon>
        <taxon>Streptomycetaceae</taxon>
        <taxon>Streptomyces</taxon>
    </lineage>
</organism>
<evidence type="ECO:0008006" key="3">
    <source>
        <dbReference type="Google" id="ProtNLM"/>
    </source>
</evidence>
<comment type="caution">
    <text evidence="1">The sequence shown here is derived from an EMBL/GenBank/DDBJ whole genome shotgun (WGS) entry which is preliminary data.</text>
</comment>
<gene>
    <name evidence="1" type="ORF">GCM10022403_038130</name>
</gene>
<keyword evidence="2" id="KW-1185">Reference proteome</keyword>
<accession>A0ABP7HNC4</accession>
<name>A0ABP7HNC4_9ACTN</name>
<protein>
    <recommendedName>
        <fullName evidence="3">N-acetylmuramoyl-L-alanine amidase</fullName>
    </recommendedName>
</protein>
<evidence type="ECO:0000313" key="2">
    <source>
        <dbReference type="Proteomes" id="UP001501009"/>
    </source>
</evidence>
<dbReference type="Proteomes" id="UP001501009">
    <property type="component" value="Unassembled WGS sequence"/>
</dbReference>
<reference evidence="2" key="1">
    <citation type="journal article" date="2019" name="Int. J. Syst. Evol. Microbiol.">
        <title>The Global Catalogue of Microorganisms (GCM) 10K type strain sequencing project: providing services to taxonomists for standard genome sequencing and annotation.</title>
        <authorList>
            <consortium name="The Broad Institute Genomics Platform"/>
            <consortium name="The Broad Institute Genome Sequencing Center for Infectious Disease"/>
            <person name="Wu L."/>
            <person name="Ma J."/>
        </authorList>
    </citation>
    <scope>NUCLEOTIDE SEQUENCE [LARGE SCALE GENOMIC DNA]</scope>
    <source>
        <strain evidence="2">JCM 17138</strain>
    </source>
</reference>
<sequence>MQFESEFQPRRRTLLIALGVVGAAAAVPTTYALLSREPPTTPKLHLTEELREYVDHFPRDGGYRTPTGSERTAVADAVAATLRGDRGNRSVAAQQQQQLQHIDYRLTRHQLAGSGREVAEIAEPTEHMTGTGRGWGRVYVDLSAPVRWSVQVPHPRSDLHTELIGADLFARVPGGVLVLAGAPRDAAAGRTADMAHRSRTVFNAVCDALVGRRVPALQVHGFADASSPGHDVVLSTGPAGRTPTAVAAADRIAAQGFEVCRAWSSDSGDCGGLEGRTNVQAGAAADLGVDFLHVENSYRLRSDPAARTRLVTALAEVARAWSG</sequence>
<dbReference type="EMBL" id="BAABDE010000017">
    <property type="protein sequence ID" value="GAA3800201.1"/>
    <property type="molecule type" value="Genomic_DNA"/>
</dbReference>
<dbReference type="RefSeq" id="WP_275778107.1">
    <property type="nucleotide sequence ID" value="NZ_BAABDE010000017.1"/>
</dbReference>